<proteinExistence type="predicted"/>
<feature type="non-terminal residue" evidence="1">
    <location>
        <position position="1"/>
    </location>
</feature>
<dbReference type="AlphaFoldDB" id="A0AAN9A760"/>
<sequence>FNETVAMDLRKFKARFDFLHIIDSYTRIGLARMIKRKIPSVILNNVIFMWITSGRGLQKKFLTEKD</sequence>
<protein>
    <submittedName>
        <fullName evidence="1">Uncharacterized protein</fullName>
    </submittedName>
</protein>
<organism evidence="1 2">
    <name type="scientific">Halocaridina rubra</name>
    <name type="common">Hawaiian red shrimp</name>
    <dbReference type="NCBI Taxonomy" id="373956"/>
    <lineage>
        <taxon>Eukaryota</taxon>
        <taxon>Metazoa</taxon>
        <taxon>Ecdysozoa</taxon>
        <taxon>Arthropoda</taxon>
        <taxon>Crustacea</taxon>
        <taxon>Multicrustacea</taxon>
        <taxon>Malacostraca</taxon>
        <taxon>Eumalacostraca</taxon>
        <taxon>Eucarida</taxon>
        <taxon>Decapoda</taxon>
        <taxon>Pleocyemata</taxon>
        <taxon>Caridea</taxon>
        <taxon>Atyoidea</taxon>
        <taxon>Atyidae</taxon>
        <taxon>Halocaridina</taxon>
    </lineage>
</organism>
<gene>
    <name evidence="1" type="ORF">SK128_005253</name>
</gene>
<accession>A0AAN9A760</accession>
<evidence type="ECO:0000313" key="1">
    <source>
        <dbReference type="EMBL" id="KAK7076689.1"/>
    </source>
</evidence>
<feature type="non-terminal residue" evidence="1">
    <location>
        <position position="66"/>
    </location>
</feature>
<comment type="caution">
    <text evidence="1">The sequence shown here is derived from an EMBL/GenBank/DDBJ whole genome shotgun (WGS) entry which is preliminary data.</text>
</comment>
<keyword evidence="2" id="KW-1185">Reference proteome</keyword>
<dbReference type="Proteomes" id="UP001381693">
    <property type="component" value="Unassembled WGS sequence"/>
</dbReference>
<name>A0AAN9A760_HALRR</name>
<evidence type="ECO:0000313" key="2">
    <source>
        <dbReference type="Proteomes" id="UP001381693"/>
    </source>
</evidence>
<reference evidence="1 2" key="1">
    <citation type="submission" date="2023-11" db="EMBL/GenBank/DDBJ databases">
        <title>Halocaridina rubra genome assembly.</title>
        <authorList>
            <person name="Smith C."/>
        </authorList>
    </citation>
    <scope>NUCLEOTIDE SEQUENCE [LARGE SCALE GENOMIC DNA]</scope>
    <source>
        <strain evidence="1">EP-1</strain>
        <tissue evidence="1">Whole</tissue>
    </source>
</reference>
<dbReference type="EMBL" id="JAXCGZ010009574">
    <property type="protein sequence ID" value="KAK7076689.1"/>
    <property type="molecule type" value="Genomic_DNA"/>
</dbReference>